<dbReference type="GO" id="GO:0016746">
    <property type="term" value="F:acyltransferase activity"/>
    <property type="evidence" value="ECO:0007669"/>
    <property type="project" value="UniProtKB-KW"/>
</dbReference>
<comment type="caution">
    <text evidence="1">The sequence shown here is derived from an EMBL/GenBank/DDBJ whole genome shotgun (WGS) entry which is preliminary data.</text>
</comment>
<keyword evidence="1" id="KW-0808">Transferase</keyword>
<keyword evidence="2" id="KW-1185">Reference proteome</keyword>
<accession>A0A066UMT0</accession>
<dbReference type="EMBL" id="AOMT01000013">
    <property type="protein sequence ID" value="KDN25484.1"/>
    <property type="molecule type" value="Genomic_DNA"/>
</dbReference>
<dbReference type="InterPro" id="IPR029058">
    <property type="entry name" value="AB_hydrolase_fold"/>
</dbReference>
<keyword evidence="1" id="KW-0378">Hydrolase</keyword>
<dbReference type="SUPFAM" id="SSF53474">
    <property type="entry name" value="alpha/beta-Hydrolases"/>
    <property type="match status" value="1"/>
</dbReference>
<proteinExistence type="predicted"/>
<dbReference type="Gene3D" id="3.40.50.1820">
    <property type="entry name" value="alpha/beta hydrolase"/>
    <property type="match status" value="1"/>
</dbReference>
<gene>
    <name evidence="1" type="ORF">MBO_03862</name>
</gene>
<dbReference type="AlphaFoldDB" id="A0A066UMT0"/>
<protein>
    <submittedName>
        <fullName evidence="1">Alpha/beta superfamily hydrolase/acyltransferase</fullName>
    </submittedName>
</protein>
<keyword evidence="1" id="KW-0012">Acyltransferase</keyword>
<dbReference type="Proteomes" id="UP000035860">
    <property type="component" value="Unassembled WGS sequence"/>
</dbReference>
<organism evidence="1 2">
    <name type="scientific">Moraxella bovoculi 237</name>
    <dbReference type="NCBI Taxonomy" id="743974"/>
    <lineage>
        <taxon>Bacteria</taxon>
        <taxon>Pseudomonadati</taxon>
        <taxon>Pseudomonadota</taxon>
        <taxon>Gammaproteobacteria</taxon>
        <taxon>Moraxellales</taxon>
        <taxon>Moraxellaceae</taxon>
        <taxon>Moraxella</taxon>
    </lineage>
</organism>
<reference evidence="1 2" key="1">
    <citation type="journal article" date="2014" name="Genome Announc.">
        <title>Draft Genome Sequence of Moraxella bovoculi Strain 237T (ATCC BAA-1259T) Isolated from a Calf with Infectious Bovine Keratoconjunctivitis.</title>
        <authorList>
            <person name="Calcutt M.J."/>
            <person name="Foecking M.F."/>
            <person name="Martin N.T."/>
            <person name="Mhlanga-Mutangadura T."/>
            <person name="Reilly T.J."/>
        </authorList>
    </citation>
    <scope>NUCLEOTIDE SEQUENCE [LARGE SCALE GENOMIC DNA]</scope>
    <source>
        <strain evidence="1 2">237</strain>
    </source>
</reference>
<evidence type="ECO:0000313" key="2">
    <source>
        <dbReference type="Proteomes" id="UP000035860"/>
    </source>
</evidence>
<sequence>MVSLWGLTGIWLSIHAPDKFDKIIVANTAAKIGNQHAWQGRATSVQANGLQPTADTAPSRWFSNGFIQNHPNIVKNLGDSLAKGDKDGYANCCQALAIADLRDELKNTKTPIIVITGEKDPVTTVADGQFIVDNAPNARLVTLNASHISNIEQADKFTKAIKDFLTKA</sequence>
<dbReference type="eggNOG" id="COG2021">
    <property type="taxonomic scope" value="Bacteria"/>
</dbReference>
<name>A0A066UMT0_9GAMM</name>
<dbReference type="GO" id="GO:0016787">
    <property type="term" value="F:hydrolase activity"/>
    <property type="evidence" value="ECO:0007669"/>
    <property type="project" value="UniProtKB-KW"/>
</dbReference>
<evidence type="ECO:0000313" key="1">
    <source>
        <dbReference type="EMBL" id="KDN25484.1"/>
    </source>
</evidence>